<feature type="compositionally biased region" description="Polar residues" evidence="1">
    <location>
        <begin position="287"/>
        <end position="299"/>
    </location>
</feature>
<name>A0ABR1RCS5_9PEZI</name>
<evidence type="ECO:0000313" key="4">
    <source>
        <dbReference type="Proteomes" id="UP001396898"/>
    </source>
</evidence>
<feature type="transmembrane region" description="Helical" evidence="2">
    <location>
        <begin position="237"/>
        <end position="259"/>
    </location>
</feature>
<evidence type="ECO:0000313" key="3">
    <source>
        <dbReference type="EMBL" id="KAK8008346.1"/>
    </source>
</evidence>
<evidence type="ECO:0000256" key="1">
    <source>
        <dbReference type="SAM" id="MobiDB-lite"/>
    </source>
</evidence>
<dbReference type="EMBL" id="JAQQWI010000016">
    <property type="protein sequence ID" value="KAK8008346.1"/>
    <property type="molecule type" value="Genomic_DNA"/>
</dbReference>
<dbReference type="Proteomes" id="UP001396898">
    <property type="component" value="Unassembled WGS sequence"/>
</dbReference>
<keyword evidence="4" id="KW-1185">Reference proteome</keyword>
<proteinExistence type="predicted"/>
<feature type="region of interest" description="Disordered" evidence="1">
    <location>
        <begin position="287"/>
        <end position="327"/>
    </location>
</feature>
<gene>
    <name evidence="3" type="ORF">PG991_010897</name>
</gene>
<reference evidence="3 4" key="1">
    <citation type="submission" date="2023-01" db="EMBL/GenBank/DDBJ databases">
        <title>Analysis of 21 Apiospora genomes using comparative genomics revels a genus with tremendous synthesis potential of carbohydrate active enzymes and secondary metabolites.</title>
        <authorList>
            <person name="Sorensen T."/>
        </authorList>
    </citation>
    <scope>NUCLEOTIDE SEQUENCE [LARGE SCALE GENOMIC DNA]</scope>
    <source>
        <strain evidence="3 4">CBS 20057</strain>
    </source>
</reference>
<keyword evidence="2" id="KW-0472">Membrane</keyword>
<keyword evidence="2" id="KW-1133">Transmembrane helix</keyword>
<accession>A0ABR1RCS5</accession>
<evidence type="ECO:0000256" key="2">
    <source>
        <dbReference type="SAM" id="Phobius"/>
    </source>
</evidence>
<feature type="region of interest" description="Disordered" evidence="1">
    <location>
        <begin position="1"/>
        <end position="33"/>
    </location>
</feature>
<organism evidence="3 4">
    <name type="scientific">Apiospora marii</name>
    <dbReference type="NCBI Taxonomy" id="335849"/>
    <lineage>
        <taxon>Eukaryota</taxon>
        <taxon>Fungi</taxon>
        <taxon>Dikarya</taxon>
        <taxon>Ascomycota</taxon>
        <taxon>Pezizomycotina</taxon>
        <taxon>Sordariomycetes</taxon>
        <taxon>Xylariomycetidae</taxon>
        <taxon>Amphisphaeriales</taxon>
        <taxon>Apiosporaceae</taxon>
        <taxon>Apiospora</taxon>
    </lineage>
</organism>
<protein>
    <submittedName>
        <fullName evidence="3">Uncharacterized protein</fullName>
    </submittedName>
</protein>
<comment type="caution">
    <text evidence="3">The sequence shown here is derived from an EMBL/GenBank/DDBJ whole genome shotgun (WGS) entry which is preliminary data.</text>
</comment>
<keyword evidence="2" id="KW-0812">Transmembrane</keyword>
<sequence>MSDEIAAPAPTPPPPTWLGDSSSSSSSSKRVSDDTYRSFWGPAGALTTVWTPTCTVFDTPIIVNYHAYTAVTRSSDPWWGSIRLGPVAGRPGGNGRPMTGRCARPDDERYSSLLGPALTVGETATICIPIGWECNTSTEYAEVTGPSTCIHTYQFGSTTNTGTYQESVPWVQIRWAASDLPRLETHPLTPGLIMNATLASAAALASARRAEASLQRQLGETRDAWAAEKAGRTRVTLGLAVAFGIVGLSLTGALLWLWIRYRKLRREAAATQGREMENLASMETATDLGESNHSLSSIRHQGYGHGDRGATTNPPPYSPRQGHSEGT</sequence>